<sequence>MNVAHDTATDNSAHVAEEQAREAQGTPAAPAGNAFPDATEAEQKQIADYKATESEVVDLAVATLDPKDMLKKYARLGKAVLSLAARRKASFKAWAKEDFAKVCDDLATLVKMRVAIKEVEMDKYVRIHLWVEAVKPLVPAVEKLSYFQVKNKFLPTLAFDPVELTGEIRKEWLTWVRATVERQVGDEPLSIKELDQSIADQKKAVEDARNARKDPEKLLEQERKAVEAKAKKERRDAQQGIVDAIDGAVTNGHADTSDVLQIVEQVLKANNLSLPAKVVGFDPINCTVADCKMLAQAMIGAGKLAEAKVLRDTLDAMIKIAEHAMLNRAAS</sequence>
<evidence type="ECO:0000256" key="1">
    <source>
        <dbReference type="SAM" id="Coils"/>
    </source>
</evidence>
<feature type="region of interest" description="Disordered" evidence="2">
    <location>
        <begin position="1"/>
        <end position="35"/>
    </location>
</feature>
<accession>A0A432MD53</accession>
<dbReference type="RefSeq" id="WP_126728242.1">
    <property type="nucleotide sequence ID" value="NZ_RYZH01000100.1"/>
</dbReference>
<evidence type="ECO:0000256" key="2">
    <source>
        <dbReference type="SAM" id="MobiDB-lite"/>
    </source>
</evidence>
<keyword evidence="4" id="KW-1185">Reference proteome</keyword>
<evidence type="ECO:0000313" key="3">
    <source>
        <dbReference type="EMBL" id="RUL81294.1"/>
    </source>
</evidence>
<protein>
    <recommendedName>
        <fullName evidence="5">DUF3102 domain-containing protein</fullName>
    </recommendedName>
</protein>
<organism evidence="3 4">
    <name type="scientific">Tautonia sociabilis</name>
    <dbReference type="NCBI Taxonomy" id="2080755"/>
    <lineage>
        <taxon>Bacteria</taxon>
        <taxon>Pseudomonadati</taxon>
        <taxon>Planctomycetota</taxon>
        <taxon>Planctomycetia</taxon>
        <taxon>Isosphaerales</taxon>
        <taxon>Isosphaeraceae</taxon>
        <taxon>Tautonia</taxon>
    </lineage>
</organism>
<proteinExistence type="predicted"/>
<dbReference type="OrthoDB" id="9916248at2"/>
<name>A0A432MD53_9BACT</name>
<comment type="caution">
    <text evidence="3">The sequence shown here is derived from an EMBL/GenBank/DDBJ whole genome shotgun (WGS) entry which is preliminary data.</text>
</comment>
<feature type="coiled-coil region" evidence="1">
    <location>
        <begin position="191"/>
        <end position="236"/>
    </location>
</feature>
<dbReference type="AlphaFoldDB" id="A0A432MD53"/>
<gene>
    <name evidence="3" type="ORF">TsocGM_25295</name>
</gene>
<dbReference type="Proteomes" id="UP000280296">
    <property type="component" value="Unassembled WGS sequence"/>
</dbReference>
<reference evidence="3 4" key="1">
    <citation type="submission" date="2018-12" db="EMBL/GenBank/DDBJ databases">
        <authorList>
            <person name="Toschakov S.V."/>
        </authorList>
    </citation>
    <scope>NUCLEOTIDE SEQUENCE [LARGE SCALE GENOMIC DNA]</scope>
    <source>
        <strain evidence="3 4">GM2012</strain>
    </source>
</reference>
<reference evidence="3 4" key="2">
    <citation type="submission" date="2019-01" db="EMBL/GenBank/DDBJ databases">
        <title>Tautonia sociabilis, a novel thermotolerant planctomycete of Isosphaeraceae family, isolated from a 4000 m deep subterranean habitat.</title>
        <authorList>
            <person name="Kovaleva O.L."/>
            <person name="Elcheninov A.G."/>
            <person name="Van Heerden E."/>
            <person name="Toshchakov S.V."/>
            <person name="Novikov A."/>
            <person name="Bonch-Osmolovskaya E.A."/>
            <person name="Kublanov I.V."/>
        </authorList>
    </citation>
    <scope>NUCLEOTIDE SEQUENCE [LARGE SCALE GENOMIC DNA]</scope>
    <source>
        <strain evidence="3 4">GM2012</strain>
    </source>
</reference>
<evidence type="ECO:0008006" key="5">
    <source>
        <dbReference type="Google" id="ProtNLM"/>
    </source>
</evidence>
<keyword evidence="1" id="KW-0175">Coiled coil</keyword>
<dbReference type="EMBL" id="RYZH01000100">
    <property type="protein sequence ID" value="RUL81294.1"/>
    <property type="molecule type" value="Genomic_DNA"/>
</dbReference>
<evidence type="ECO:0000313" key="4">
    <source>
        <dbReference type="Proteomes" id="UP000280296"/>
    </source>
</evidence>